<keyword evidence="7" id="KW-0406">Ion transport</keyword>
<name>D1C9W5_SPHTD</name>
<dbReference type="PROSITE" id="PS01037">
    <property type="entry name" value="SBP_BACTERIAL_1"/>
    <property type="match status" value="1"/>
</dbReference>
<feature type="binding site" evidence="8">
    <location>
        <position position="281"/>
    </location>
    <ligand>
        <name>Fe cation</name>
        <dbReference type="ChEBI" id="CHEBI:24875"/>
    </ligand>
</feature>
<dbReference type="KEGG" id="sti:Sthe_3208"/>
<keyword evidence="5 10" id="KW-0732">Signal</keyword>
<keyword evidence="4 8" id="KW-0479">Metal-binding</keyword>
<comment type="similarity">
    <text evidence="1">Belongs to the bacterial solute-binding protein 1 family.</text>
</comment>
<dbReference type="InterPro" id="IPR006061">
    <property type="entry name" value="SBP_1_CS"/>
</dbReference>
<dbReference type="PANTHER" id="PTHR30006:SF15">
    <property type="entry name" value="IRON-UTILIZATION PERIPLASMIC PROTEIN"/>
    <property type="match status" value="1"/>
</dbReference>
<dbReference type="Gene3D" id="3.40.190.10">
    <property type="entry name" value="Periplasmic binding protein-like II"/>
    <property type="match status" value="2"/>
</dbReference>
<evidence type="ECO:0000256" key="9">
    <source>
        <dbReference type="SAM" id="MobiDB-lite"/>
    </source>
</evidence>
<feature type="region of interest" description="Disordered" evidence="9">
    <location>
        <begin position="36"/>
        <end position="81"/>
    </location>
</feature>
<dbReference type="GO" id="GO:0006826">
    <property type="term" value="P:iron ion transport"/>
    <property type="evidence" value="ECO:0007669"/>
    <property type="project" value="UniProtKB-KW"/>
</dbReference>
<evidence type="ECO:0000256" key="5">
    <source>
        <dbReference type="ARBA" id="ARBA00022729"/>
    </source>
</evidence>
<dbReference type="AlphaFoldDB" id="D1C9W5"/>
<reference evidence="11 12" key="2">
    <citation type="journal article" date="2010" name="Stand. Genomic Sci.">
        <title>Complete genome sequence of Desulfohalobium retbaense type strain (HR(100)).</title>
        <authorList>
            <person name="Spring S."/>
            <person name="Nolan M."/>
            <person name="Lapidus A."/>
            <person name="Glavina Del Rio T."/>
            <person name="Copeland A."/>
            <person name="Tice H."/>
            <person name="Cheng J.F."/>
            <person name="Lucas S."/>
            <person name="Land M."/>
            <person name="Chen F."/>
            <person name="Bruce D."/>
            <person name="Goodwin L."/>
            <person name="Pitluck S."/>
            <person name="Ivanova N."/>
            <person name="Mavromatis K."/>
            <person name="Mikhailova N."/>
            <person name="Pati A."/>
            <person name="Chen A."/>
            <person name="Palaniappan K."/>
            <person name="Hauser L."/>
            <person name="Chang Y.J."/>
            <person name="Jeffries C.D."/>
            <person name="Munk C."/>
            <person name="Kiss H."/>
            <person name="Chain P."/>
            <person name="Han C."/>
            <person name="Brettin T."/>
            <person name="Detter J.C."/>
            <person name="Schuler E."/>
            <person name="Goker M."/>
            <person name="Rohde M."/>
            <person name="Bristow J."/>
            <person name="Eisen J.A."/>
            <person name="Markowitz V."/>
            <person name="Hugenholtz P."/>
            <person name="Kyrpides N.C."/>
            <person name="Klenk H.P."/>
        </authorList>
    </citation>
    <scope>NUCLEOTIDE SEQUENCE [LARGE SCALE GENOMIC DNA]</scope>
    <source>
        <strain evidence="12">ATCC 49802 / DSM 20745 / S 6022</strain>
    </source>
</reference>
<evidence type="ECO:0000313" key="11">
    <source>
        <dbReference type="EMBL" id="ACZ40608.1"/>
    </source>
</evidence>
<evidence type="ECO:0000256" key="10">
    <source>
        <dbReference type="SAM" id="SignalP"/>
    </source>
</evidence>
<feature type="signal peptide" evidence="10">
    <location>
        <begin position="1"/>
        <end position="30"/>
    </location>
</feature>
<keyword evidence="3" id="KW-0410">Iron transport</keyword>
<gene>
    <name evidence="11" type="ordered locus">Sthe_3208</name>
</gene>
<keyword evidence="6 8" id="KW-0408">Iron</keyword>
<dbReference type="EMBL" id="CP001824">
    <property type="protein sequence ID" value="ACZ40608.1"/>
    <property type="molecule type" value="Genomic_DNA"/>
</dbReference>
<evidence type="ECO:0000256" key="7">
    <source>
        <dbReference type="ARBA" id="ARBA00023065"/>
    </source>
</evidence>
<dbReference type="PROSITE" id="PS51318">
    <property type="entry name" value="TAT"/>
    <property type="match status" value="1"/>
</dbReference>
<keyword evidence="12" id="KW-1185">Reference proteome</keyword>
<sequence>MNTNRSVSRRDIIRALAGLAGASLAAPVLAACGGEDNPASTAAPTATSQAGTGSGGSAATATSAAATPASTPAGTPAGAPATGTVGGSLTVYSGRSEQLIQAIVDQFAAASGVEVKVRYGDTAEMAAAILEEGQSSPADIFFAQDAGALGAVAREGLLAELPADVLDLVEARFRSPDGLWVGISGRARAVVYNTERLSESDIPPSILDFTDPVWKDRLGWAPTNASFQAAVTAIRVLRGDDVARAWLEGIRDNGARVFENNNAIVSAVIDGEIDAGFVNHYYLMRQLAEAGGDLPARNYIYRNGDPGALVNVAGAGILTTAKNQEQAIAFIRYMLSPEAQTYFAEETHEYPLVAGVPTDPNLVPLSEIQTPDIDLSDLADLEATLEMLRDVGLL</sequence>
<evidence type="ECO:0000256" key="6">
    <source>
        <dbReference type="ARBA" id="ARBA00023004"/>
    </source>
</evidence>
<dbReference type="STRING" id="479434.Sthe_3208"/>
<evidence type="ECO:0000256" key="4">
    <source>
        <dbReference type="ARBA" id="ARBA00022723"/>
    </source>
</evidence>
<dbReference type="GO" id="GO:0030288">
    <property type="term" value="C:outer membrane-bounded periplasmic space"/>
    <property type="evidence" value="ECO:0007669"/>
    <property type="project" value="TreeGrafter"/>
</dbReference>
<evidence type="ECO:0000256" key="3">
    <source>
        <dbReference type="ARBA" id="ARBA00022496"/>
    </source>
</evidence>
<reference evidence="12" key="1">
    <citation type="submission" date="2009-11" db="EMBL/GenBank/DDBJ databases">
        <title>The complete chromosome 2 of Sphaerobacter thermophilus DSM 20745.</title>
        <authorList>
            <person name="Lucas S."/>
            <person name="Copeland A."/>
            <person name="Lapidus A."/>
            <person name="Glavina del Rio T."/>
            <person name="Dalin E."/>
            <person name="Tice H."/>
            <person name="Bruce D."/>
            <person name="Goodwin L."/>
            <person name="Pitluck S."/>
            <person name="Kyrpides N."/>
            <person name="Mavromatis K."/>
            <person name="Ivanova N."/>
            <person name="Mikhailova N."/>
            <person name="LaButti K.M."/>
            <person name="Clum A."/>
            <person name="Sun H.I."/>
            <person name="Brettin T."/>
            <person name="Detter J.C."/>
            <person name="Han C."/>
            <person name="Larimer F."/>
            <person name="Land M."/>
            <person name="Hauser L."/>
            <person name="Markowitz V."/>
            <person name="Cheng J.F."/>
            <person name="Hugenholtz P."/>
            <person name="Woyke T."/>
            <person name="Wu D."/>
            <person name="Steenblock K."/>
            <person name="Schneider S."/>
            <person name="Pukall R."/>
            <person name="Goeker M."/>
            <person name="Klenk H.P."/>
            <person name="Eisen J.A."/>
        </authorList>
    </citation>
    <scope>NUCLEOTIDE SEQUENCE [LARGE SCALE GENOMIC DNA]</scope>
    <source>
        <strain evidence="12">ATCC 49802 / DSM 20745 / S 6022</strain>
    </source>
</reference>
<dbReference type="HOGENOM" id="CLU_026974_2_0_0"/>
<dbReference type="PIRSF" id="PIRSF002825">
    <property type="entry name" value="CfbpA"/>
    <property type="match status" value="1"/>
</dbReference>
<dbReference type="InterPro" id="IPR006059">
    <property type="entry name" value="SBP"/>
</dbReference>
<feature type="binding site" evidence="8">
    <location>
        <position position="282"/>
    </location>
    <ligand>
        <name>Fe cation</name>
        <dbReference type="ChEBI" id="CHEBI:24875"/>
    </ligand>
</feature>
<dbReference type="PANTHER" id="PTHR30006">
    <property type="entry name" value="THIAMINE-BINDING PERIPLASMIC PROTEIN-RELATED"/>
    <property type="match status" value="1"/>
</dbReference>
<dbReference type="eggNOG" id="COG1840">
    <property type="taxonomic scope" value="Bacteria"/>
</dbReference>
<dbReference type="SUPFAM" id="SSF53850">
    <property type="entry name" value="Periplasmic binding protein-like II"/>
    <property type="match status" value="1"/>
</dbReference>
<dbReference type="InParanoid" id="D1C9W5"/>
<dbReference type="GO" id="GO:0046872">
    <property type="term" value="F:metal ion binding"/>
    <property type="evidence" value="ECO:0007669"/>
    <property type="project" value="UniProtKB-KW"/>
</dbReference>
<evidence type="ECO:0000256" key="2">
    <source>
        <dbReference type="ARBA" id="ARBA00022448"/>
    </source>
</evidence>
<dbReference type="InterPro" id="IPR026045">
    <property type="entry name" value="Ferric-bd"/>
</dbReference>
<dbReference type="GO" id="GO:0055085">
    <property type="term" value="P:transmembrane transport"/>
    <property type="evidence" value="ECO:0007669"/>
    <property type="project" value="InterPro"/>
</dbReference>
<accession>D1C9W5</accession>
<dbReference type="InterPro" id="IPR006311">
    <property type="entry name" value="TAT_signal"/>
</dbReference>
<dbReference type="CDD" id="cd13543">
    <property type="entry name" value="PBP2_Fbp"/>
    <property type="match status" value="1"/>
</dbReference>
<dbReference type="PROSITE" id="PS51257">
    <property type="entry name" value="PROKAR_LIPOPROTEIN"/>
    <property type="match status" value="1"/>
</dbReference>
<evidence type="ECO:0000256" key="1">
    <source>
        <dbReference type="ARBA" id="ARBA00008520"/>
    </source>
</evidence>
<evidence type="ECO:0000256" key="8">
    <source>
        <dbReference type="PIRSR" id="PIRSR002825-1"/>
    </source>
</evidence>
<proteinExistence type="inferred from homology"/>
<organism evidence="11 12">
    <name type="scientific">Sphaerobacter thermophilus (strain ATCC 49802 / DSM 20745 / KCCM 41009 / NCIMB 13125 / S 6022)</name>
    <dbReference type="NCBI Taxonomy" id="479434"/>
    <lineage>
        <taxon>Bacteria</taxon>
        <taxon>Pseudomonadati</taxon>
        <taxon>Thermomicrobiota</taxon>
        <taxon>Thermomicrobia</taxon>
        <taxon>Sphaerobacterales</taxon>
        <taxon>Sphaerobacterineae</taxon>
        <taxon>Sphaerobacteraceae</taxon>
        <taxon>Sphaerobacter</taxon>
    </lineage>
</organism>
<evidence type="ECO:0000313" key="12">
    <source>
        <dbReference type="Proteomes" id="UP000002027"/>
    </source>
</evidence>
<feature type="chain" id="PRO_5003021519" evidence="10">
    <location>
        <begin position="31"/>
        <end position="394"/>
    </location>
</feature>
<protein>
    <submittedName>
        <fullName evidence="11">Extracellular solute-binding protein family 1</fullName>
    </submittedName>
</protein>
<dbReference type="Pfam" id="PF13416">
    <property type="entry name" value="SBP_bac_8"/>
    <property type="match status" value="1"/>
</dbReference>
<keyword evidence="2" id="KW-0813">Transport</keyword>
<dbReference type="Proteomes" id="UP000002027">
    <property type="component" value="Chromosome 2"/>
</dbReference>